<dbReference type="AlphaFoldDB" id="A0A7W8QQG9"/>
<gene>
    <name evidence="2" type="ORF">HDA36_004789</name>
</gene>
<keyword evidence="1" id="KW-0812">Transmembrane</keyword>
<organism evidence="2 3">
    <name type="scientific">Nocardiopsis composta</name>
    <dbReference type="NCBI Taxonomy" id="157465"/>
    <lineage>
        <taxon>Bacteria</taxon>
        <taxon>Bacillati</taxon>
        <taxon>Actinomycetota</taxon>
        <taxon>Actinomycetes</taxon>
        <taxon>Streptosporangiales</taxon>
        <taxon>Nocardiopsidaceae</taxon>
        <taxon>Nocardiopsis</taxon>
    </lineage>
</organism>
<feature type="transmembrane region" description="Helical" evidence="1">
    <location>
        <begin position="63"/>
        <end position="84"/>
    </location>
</feature>
<comment type="caution">
    <text evidence="2">The sequence shown here is derived from an EMBL/GenBank/DDBJ whole genome shotgun (WGS) entry which is preliminary data.</text>
</comment>
<evidence type="ECO:0000313" key="2">
    <source>
        <dbReference type="EMBL" id="MBB5434705.1"/>
    </source>
</evidence>
<keyword evidence="3" id="KW-1185">Reference proteome</keyword>
<proteinExistence type="predicted"/>
<sequence length="148" mass="14084">MNAARALAACGGAAGLLLAALLGLGPGLSLVGGDGGTSAGAVLLSGLGLYDPGLTGAEAVTRVGAGVTVLFGYGAVSLLLAGVLGRPGPALLWAAAGFQLLCAARAAAALPEAGPATPAVALFLLYSCVMLALLVPVAPRPPGDRPTT</sequence>
<dbReference type="RefSeq" id="WP_184395539.1">
    <property type="nucleotide sequence ID" value="NZ_BAAAJD010000060.1"/>
</dbReference>
<evidence type="ECO:0000256" key="1">
    <source>
        <dbReference type="SAM" id="Phobius"/>
    </source>
</evidence>
<keyword evidence="1" id="KW-1133">Transmembrane helix</keyword>
<dbReference type="Proteomes" id="UP000572635">
    <property type="component" value="Unassembled WGS sequence"/>
</dbReference>
<keyword evidence="1" id="KW-0472">Membrane</keyword>
<name>A0A7W8QQG9_9ACTN</name>
<protein>
    <submittedName>
        <fullName evidence="2">Uncharacterized protein</fullName>
    </submittedName>
</protein>
<evidence type="ECO:0000313" key="3">
    <source>
        <dbReference type="Proteomes" id="UP000572635"/>
    </source>
</evidence>
<feature type="transmembrane region" description="Helical" evidence="1">
    <location>
        <begin position="116"/>
        <end position="138"/>
    </location>
</feature>
<accession>A0A7W8QQG9</accession>
<feature type="transmembrane region" description="Helical" evidence="1">
    <location>
        <begin position="91"/>
        <end position="110"/>
    </location>
</feature>
<reference evidence="2 3" key="1">
    <citation type="submission" date="2020-08" db="EMBL/GenBank/DDBJ databases">
        <title>Sequencing the genomes of 1000 actinobacteria strains.</title>
        <authorList>
            <person name="Klenk H.-P."/>
        </authorList>
    </citation>
    <scope>NUCLEOTIDE SEQUENCE [LARGE SCALE GENOMIC DNA]</scope>
    <source>
        <strain evidence="2 3">DSM 44551</strain>
    </source>
</reference>
<dbReference type="EMBL" id="JACHDB010000001">
    <property type="protein sequence ID" value="MBB5434705.1"/>
    <property type="molecule type" value="Genomic_DNA"/>
</dbReference>